<dbReference type="InterPro" id="IPR001962">
    <property type="entry name" value="Asn_synthase"/>
</dbReference>
<keyword evidence="4 10" id="KW-0547">Nucleotide-binding</keyword>
<dbReference type="GO" id="GO:0006529">
    <property type="term" value="P:asparagine biosynthetic process"/>
    <property type="evidence" value="ECO:0007669"/>
    <property type="project" value="UniProtKB-KW"/>
</dbReference>
<gene>
    <name evidence="12" type="ORF">PSN13_05176</name>
</gene>
<evidence type="ECO:0000256" key="1">
    <source>
        <dbReference type="ARBA" id="ARBA00005187"/>
    </source>
</evidence>
<comment type="caution">
    <text evidence="12">The sequence shown here is derived from an EMBL/GenBank/DDBJ whole genome shotgun (WGS) entry which is preliminary data.</text>
</comment>
<comment type="catalytic activity">
    <reaction evidence="8">
        <text>L-aspartate + L-glutamine + ATP + H2O = L-asparagine + L-glutamate + AMP + diphosphate + H(+)</text>
        <dbReference type="Rhea" id="RHEA:12228"/>
        <dbReference type="ChEBI" id="CHEBI:15377"/>
        <dbReference type="ChEBI" id="CHEBI:15378"/>
        <dbReference type="ChEBI" id="CHEBI:29985"/>
        <dbReference type="ChEBI" id="CHEBI:29991"/>
        <dbReference type="ChEBI" id="CHEBI:30616"/>
        <dbReference type="ChEBI" id="CHEBI:33019"/>
        <dbReference type="ChEBI" id="CHEBI:58048"/>
        <dbReference type="ChEBI" id="CHEBI:58359"/>
        <dbReference type="ChEBI" id="CHEBI:456215"/>
        <dbReference type="EC" id="6.3.5.4"/>
    </reaction>
</comment>
<dbReference type="InterPro" id="IPR051786">
    <property type="entry name" value="ASN_synthetase/amidase"/>
</dbReference>
<dbReference type="InterPro" id="IPR014729">
    <property type="entry name" value="Rossmann-like_a/b/a_fold"/>
</dbReference>
<accession>A0A328NQ24</accession>
<dbReference type="InterPro" id="IPR033738">
    <property type="entry name" value="AsnB_N"/>
</dbReference>
<dbReference type="SUPFAM" id="SSF56235">
    <property type="entry name" value="N-terminal nucleophile aminohydrolases (Ntn hydrolases)"/>
    <property type="match status" value="1"/>
</dbReference>
<feature type="active site" description="For GATase activity" evidence="9">
    <location>
        <position position="2"/>
    </location>
</feature>
<evidence type="ECO:0000313" key="12">
    <source>
        <dbReference type="EMBL" id="RAO29977.1"/>
    </source>
</evidence>
<dbReference type="Gene3D" id="3.40.50.620">
    <property type="entry name" value="HUPs"/>
    <property type="match status" value="1"/>
</dbReference>
<dbReference type="AlphaFoldDB" id="A0A328NQ24"/>
<dbReference type="Gene3D" id="3.60.20.10">
    <property type="entry name" value="Glutamine Phosphoribosylpyrophosphate, subunit 1, domain 1"/>
    <property type="match status" value="1"/>
</dbReference>
<dbReference type="InterPro" id="IPR017932">
    <property type="entry name" value="GATase_2_dom"/>
</dbReference>
<proteinExistence type="inferred from homology"/>
<dbReference type="EC" id="6.3.5.4" evidence="3"/>
<keyword evidence="6 9" id="KW-0061">Asparagine biosynthesis</keyword>
<keyword evidence="5 10" id="KW-0067">ATP-binding</keyword>
<evidence type="ECO:0000256" key="9">
    <source>
        <dbReference type="PIRSR" id="PIRSR001589-1"/>
    </source>
</evidence>
<comment type="pathway">
    <text evidence="1">Amino-acid biosynthesis; L-asparagine biosynthesis; L-asparagine from L-aspartate (L-Gln route): step 1/1.</text>
</comment>
<dbReference type="PIRSF" id="PIRSF001589">
    <property type="entry name" value="Asn_synthetase_glu-h"/>
    <property type="match status" value="1"/>
</dbReference>
<name>A0A328NQ24_9ACTN</name>
<keyword evidence="9" id="KW-0028">Amino-acid biosynthesis</keyword>
<sequence>MCGIAGTLTAGAAAGDDVHRGMAEVLAHRGPDATRIHPLPGGALVSTRLAIIDPAGSDQPLTGCTPDVCAVYNGEIYNYRHLRELLRRQGHHLHGQGDGEVITHLYEQYGRQFVEHLRGAFAIALFDARTDELILARDRMGEKPLVYAVQNTTVSFASEIRALQPAVGAGAVRPESLPAYLLYGFAPEPATLLEGVSKLPAGHFAVVRRDAGVQLTLHRYWTAPVGPPANGGEDAPDRRGDLITVASAALAEAVEQQTYADVPVAMALSGGVDSTLLARIAARTLTDLRTYTVGFDWTPTDELDAAAATAQALHSKHTEIRLSVDDYLHLLRRGSRSASEPIADWTLPAYLALTTHCHDDGVRVLLTGHGPDELFLAYRWVRQAIAYIRQPGSPPETIDAYTFNPEYAEAMDLIDSVLTGTARAIPATTSATLPDEAFRQHLRSALLRGYLVSNGLMQLDTLGLMNAVEVRVPYVDHKFVEAVSVLETPGSDREAMPKAKLYAIAETLDLPIHYVAKRPFFPTLAAVTPSILSMAQDHLLSGELAAAGLIRPNAVRQLLLSTPTIGNGLNVLFRLLMLEMWLTHLRKPAL</sequence>
<evidence type="ECO:0000256" key="2">
    <source>
        <dbReference type="ARBA" id="ARBA00005752"/>
    </source>
</evidence>
<comment type="similarity">
    <text evidence="2">Belongs to the asparagine synthetase family.</text>
</comment>
<evidence type="ECO:0000256" key="3">
    <source>
        <dbReference type="ARBA" id="ARBA00012737"/>
    </source>
</evidence>
<dbReference type="EMBL" id="PYAG01000033">
    <property type="protein sequence ID" value="RAO29977.1"/>
    <property type="molecule type" value="Genomic_DNA"/>
</dbReference>
<feature type="domain" description="Glutamine amidotransferase type-2" evidence="11">
    <location>
        <begin position="2"/>
        <end position="210"/>
    </location>
</feature>
<evidence type="ECO:0000259" key="11">
    <source>
        <dbReference type="PROSITE" id="PS51278"/>
    </source>
</evidence>
<dbReference type="NCBIfam" id="TIGR01536">
    <property type="entry name" value="asn_synth_AEB"/>
    <property type="match status" value="1"/>
</dbReference>
<feature type="binding site" evidence="10">
    <location>
        <position position="98"/>
    </location>
    <ligand>
        <name>L-glutamine</name>
        <dbReference type="ChEBI" id="CHEBI:58359"/>
    </ligand>
</feature>
<evidence type="ECO:0000256" key="7">
    <source>
        <dbReference type="ARBA" id="ARBA00022962"/>
    </source>
</evidence>
<dbReference type="CDD" id="cd01991">
    <property type="entry name" value="Asn_synthase_B_C"/>
    <property type="match status" value="1"/>
</dbReference>
<dbReference type="Pfam" id="PF13537">
    <property type="entry name" value="GATase_7"/>
    <property type="match status" value="1"/>
</dbReference>
<keyword evidence="7 9" id="KW-0315">Glutamine amidotransferase</keyword>
<evidence type="ECO:0000313" key="13">
    <source>
        <dbReference type="Proteomes" id="UP000249419"/>
    </source>
</evidence>
<evidence type="ECO:0000256" key="5">
    <source>
        <dbReference type="ARBA" id="ARBA00022840"/>
    </source>
</evidence>
<dbReference type="PROSITE" id="PS51278">
    <property type="entry name" value="GATASE_TYPE_2"/>
    <property type="match status" value="1"/>
</dbReference>
<evidence type="ECO:0000256" key="10">
    <source>
        <dbReference type="PIRSR" id="PIRSR001589-2"/>
    </source>
</evidence>
<dbReference type="CDD" id="cd00712">
    <property type="entry name" value="AsnB"/>
    <property type="match status" value="1"/>
</dbReference>
<dbReference type="SUPFAM" id="SSF52402">
    <property type="entry name" value="Adenine nucleotide alpha hydrolases-like"/>
    <property type="match status" value="1"/>
</dbReference>
<evidence type="ECO:0000256" key="6">
    <source>
        <dbReference type="ARBA" id="ARBA00022888"/>
    </source>
</evidence>
<reference evidence="12 13" key="1">
    <citation type="submission" date="2018-03" db="EMBL/GenBank/DDBJ databases">
        <title>Defining the species Micromonospora saelicesensis and Micromonospora noduli under the framework of genomics.</title>
        <authorList>
            <person name="Riesco R."/>
            <person name="Trujillo M.E."/>
        </authorList>
    </citation>
    <scope>NUCLEOTIDE SEQUENCE [LARGE SCALE GENOMIC DNA]</scope>
    <source>
        <strain evidence="12 13">PSN13</strain>
    </source>
</reference>
<dbReference type="PANTHER" id="PTHR43284:SF1">
    <property type="entry name" value="ASPARAGINE SYNTHETASE"/>
    <property type="match status" value="1"/>
</dbReference>
<dbReference type="Pfam" id="PF00733">
    <property type="entry name" value="Asn_synthase"/>
    <property type="match status" value="1"/>
</dbReference>
<protein>
    <recommendedName>
        <fullName evidence="3">asparagine synthase (glutamine-hydrolyzing)</fullName>
        <ecNumber evidence="3">6.3.5.4</ecNumber>
    </recommendedName>
</protein>
<dbReference type="GO" id="GO:0005524">
    <property type="term" value="F:ATP binding"/>
    <property type="evidence" value="ECO:0007669"/>
    <property type="project" value="UniProtKB-KW"/>
</dbReference>
<dbReference type="GO" id="GO:0005829">
    <property type="term" value="C:cytosol"/>
    <property type="evidence" value="ECO:0007669"/>
    <property type="project" value="TreeGrafter"/>
</dbReference>
<evidence type="ECO:0000256" key="8">
    <source>
        <dbReference type="ARBA" id="ARBA00048741"/>
    </source>
</evidence>
<dbReference type="PANTHER" id="PTHR43284">
    <property type="entry name" value="ASPARAGINE SYNTHETASE (GLUTAMINE-HYDROLYZING)"/>
    <property type="match status" value="1"/>
</dbReference>
<organism evidence="12 13">
    <name type="scientific">Micromonospora saelicesensis</name>
    <dbReference type="NCBI Taxonomy" id="285676"/>
    <lineage>
        <taxon>Bacteria</taxon>
        <taxon>Bacillati</taxon>
        <taxon>Actinomycetota</taxon>
        <taxon>Actinomycetes</taxon>
        <taxon>Micromonosporales</taxon>
        <taxon>Micromonosporaceae</taxon>
        <taxon>Micromonospora</taxon>
    </lineage>
</organism>
<dbReference type="InterPro" id="IPR029055">
    <property type="entry name" value="Ntn_hydrolases_N"/>
</dbReference>
<dbReference type="GO" id="GO:0004066">
    <property type="term" value="F:asparagine synthase (glutamine-hydrolyzing) activity"/>
    <property type="evidence" value="ECO:0007669"/>
    <property type="project" value="UniProtKB-EC"/>
</dbReference>
<dbReference type="InterPro" id="IPR006426">
    <property type="entry name" value="Asn_synth_AEB"/>
</dbReference>
<feature type="binding site" evidence="10">
    <location>
        <position position="293"/>
    </location>
    <ligand>
        <name>ATP</name>
        <dbReference type="ChEBI" id="CHEBI:30616"/>
    </ligand>
</feature>
<dbReference type="Proteomes" id="UP000249419">
    <property type="component" value="Unassembled WGS sequence"/>
</dbReference>
<evidence type="ECO:0000256" key="4">
    <source>
        <dbReference type="ARBA" id="ARBA00022741"/>
    </source>
</evidence>